<sequence length="1229" mass="138651">MLIKKLPRKFALEPEYAMNCALAHIAPVEDSWPTVTSHFFRQVTSNKTLRVHVIHRRNGKYMVELFEEGGGSSIATLLTAANMAECWKYNPTLPSVHVKRQREDKEKVSSRKKNKTEPYEVSWCKSDWKQEIDGANETTKPKVTATEIFKPMHFKPGCEVNVICSHVSSPSDFWCQDRSTKGDLDKMMGEMQTFYQMHMVPFESPAVCCAVKCQRDNRWYRACMLCQNIKEISVILVDYGVVLMERMQNIQALASQFFELQEQGFRCSLNQTEPVGRDAWSAEACNLFKNFVCEDSSAMTCQINSQLYEQGKGLFNVVNIHKPFHQATAYLLEKGVAVETQTPKQLTSSVYPRSFVYSSFNVSSGSEELVYVTSITSPWEIYFQLNRNTEIVDKLMERVAEESQLLSTTSEDCSGNVCLAQYFYDGHWYRALAQPVQSPKHLSVFFVDYGNMEISEKINVMPIPRRALELLMTPMQALRCSLYDVTDGEHLPEVHAWLETAVLNRSLKAKVVTRDKSGHFVCDLYDGDVHVNKKVKELIATYGVKACDSCVSKPACESLADGLSKEVNSRGSSHKTVNPGSKQSSKPKKPPKTEQSKAPNKGTVPEQRNTPCSPKVNLPKLSDLPDIKMKPGSKGVGFISHCDSGRFFIQMEDDEPRILQMCEELNNSVFKDKMKRVTSEVNLDDLIAAEFEEDMALYRAVVTKVLSCKQLQVEFVDYGNTATVDRKNIRLLTNVFLSQPRLSSPCVLAKSHSLQNEAFVKEAVGKPLMLEFVQKHGSSWKVNVEVLECGNKLDQRKDAFLPLPDQSPIASQNKTQKDDVHNLKTKSDAPVQRITKPVQVKNNRTLAMKQKIEAVTYARTFEKPKLSLKNTCKRSQTISKPETLVISKQICDTSATKTEWIPPENGFTCKAHAIETHRSATLSQTNEKENKPMYNLKELLADHITSSKTCTESSVNNADQTQTLLHATVQMNADYKGFAAAVTTPAEFYIILEDHLLILETVSGMLENLQEVMVPFPDARLIPGACCLVKMSEKWCRAELVQWDSTSVLINLVDHGRYAVLSQQEINQLKQLPKELAGLPKVTYHCLLRGVKPNGQDWSDEAVIFFQNCMCRRNLHIRFRQHVSETQWEVDITTENQNLAKLLVDAGLATYIDSMLGIRFQQEMEITGQSCEADSFLEEVLSKMNVSDEPMFDGKSSQEGTDLLNSRGDFGPVEAKLTSPSHIKPCALM</sequence>
<reference evidence="3 4" key="1">
    <citation type="journal article" date="2019" name="Mol. Ecol. Resour.">
        <title>Chromosome-level genome assembly of Triplophysa tibetana, a fish adapted to the harsh high-altitude environment of the Tibetan Plateau.</title>
        <authorList>
            <person name="Yang X."/>
            <person name="Liu H."/>
            <person name="Ma Z."/>
            <person name="Zou Y."/>
            <person name="Zou M."/>
            <person name="Mao Y."/>
            <person name="Li X."/>
            <person name="Wang H."/>
            <person name="Chen T."/>
            <person name="Wang W."/>
            <person name="Yang R."/>
        </authorList>
    </citation>
    <scope>NUCLEOTIDE SEQUENCE [LARGE SCALE GENOMIC DNA]</scope>
    <source>
        <strain evidence="3">TTIB1903HZAU</strain>
        <tissue evidence="3">Muscle</tissue>
    </source>
</reference>
<dbReference type="SMART" id="SM00333">
    <property type="entry name" value="TUDOR"/>
    <property type="match status" value="4"/>
</dbReference>
<dbReference type="Proteomes" id="UP000324632">
    <property type="component" value="Chromosome 18"/>
</dbReference>
<dbReference type="Gene3D" id="2.30.30.140">
    <property type="match status" value="4"/>
</dbReference>
<feature type="domain" description="Tudor" evidence="2">
    <location>
        <begin position="201"/>
        <end position="260"/>
    </location>
</feature>
<protein>
    <submittedName>
        <fullName evidence="3">Tudor domain-containing protein 6</fullName>
    </submittedName>
</protein>
<feature type="region of interest" description="Disordered" evidence="1">
    <location>
        <begin position="566"/>
        <end position="626"/>
    </location>
</feature>
<evidence type="ECO:0000313" key="3">
    <source>
        <dbReference type="EMBL" id="KAA0708352.1"/>
    </source>
</evidence>
<evidence type="ECO:0000313" key="4">
    <source>
        <dbReference type="Proteomes" id="UP000324632"/>
    </source>
</evidence>
<dbReference type="SUPFAM" id="SSF63748">
    <property type="entry name" value="Tudor/PWWP/MBT"/>
    <property type="match status" value="4"/>
</dbReference>
<keyword evidence="4" id="KW-1185">Reference proteome</keyword>
<organism evidence="3 4">
    <name type="scientific">Triplophysa tibetana</name>
    <dbReference type="NCBI Taxonomy" id="1572043"/>
    <lineage>
        <taxon>Eukaryota</taxon>
        <taxon>Metazoa</taxon>
        <taxon>Chordata</taxon>
        <taxon>Craniata</taxon>
        <taxon>Vertebrata</taxon>
        <taxon>Euteleostomi</taxon>
        <taxon>Actinopterygii</taxon>
        <taxon>Neopterygii</taxon>
        <taxon>Teleostei</taxon>
        <taxon>Ostariophysi</taxon>
        <taxon>Cypriniformes</taxon>
        <taxon>Nemacheilidae</taxon>
        <taxon>Triplophysa</taxon>
    </lineage>
</organism>
<feature type="domain" description="Tudor" evidence="2">
    <location>
        <begin position="411"/>
        <end position="470"/>
    </location>
</feature>
<dbReference type="InterPro" id="IPR002999">
    <property type="entry name" value="Tudor"/>
</dbReference>
<dbReference type="Pfam" id="PF00567">
    <property type="entry name" value="TUDOR"/>
    <property type="match status" value="4"/>
</dbReference>
<dbReference type="InterPro" id="IPR035437">
    <property type="entry name" value="SNase_OB-fold_sf"/>
</dbReference>
<dbReference type="PROSITE" id="PS50304">
    <property type="entry name" value="TUDOR"/>
    <property type="match status" value="3"/>
</dbReference>
<proteinExistence type="predicted"/>
<dbReference type="PANTHER" id="PTHR22948:SF74">
    <property type="entry name" value="SI:DKEYP-93D12.1"/>
    <property type="match status" value="1"/>
</dbReference>
<feature type="domain" description="Tudor" evidence="2">
    <location>
        <begin position="680"/>
        <end position="739"/>
    </location>
</feature>
<comment type="caution">
    <text evidence="3">The sequence shown here is derived from an EMBL/GenBank/DDBJ whole genome shotgun (WGS) entry which is preliminary data.</text>
</comment>
<feature type="compositionally biased region" description="Polar residues" evidence="1">
    <location>
        <begin position="569"/>
        <end position="578"/>
    </location>
</feature>
<dbReference type="EMBL" id="SOYY01000018">
    <property type="protein sequence ID" value="KAA0708352.1"/>
    <property type="molecule type" value="Genomic_DNA"/>
</dbReference>
<name>A0A5A9NEC9_9TELE</name>
<dbReference type="InterPro" id="IPR050621">
    <property type="entry name" value="Tudor_domain_containing"/>
</dbReference>
<dbReference type="AlphaFoldDB" id="A0A5A9NEC9"/>
<accession>A0A5A9NEC9</accession>
<dbReference type="PANTHER" id="PTHR22948">
    <property type="entry name" value="TUDOR DOMAIN CONTAINING PROTEIN"/>
    <property type="match status" value="1"/>
</dbReference>
<evidence type="ECO:0000259" key="2">
    <source>
        <dbReference type="PROSITE" id="PS50304"/>
    </source>
</evidence>
<dbReference type="Gene3D" id="2.40.50.90">
    <property type="match status" value="4"/>
</dbReference>
<evidence type="ECO:0000256" key="1">
    <source>
        <dbReference type="SAM" id="MobiDB-lite"/>
    </source>
</evidence>
<gene>
    <name evidence="3" type="ORF">E1301_Tti005594</name>
</gene>